<evidence type="ECO:0000259" key="15">
    <source>
        <dbReference type="PROSITE" id="PS51490"/>
    </source>
</evidence>
<feature type="transmembrane region" description="Helical" evidence="13">
    <location>
        <begin position="278"/>
        <end position="302"/>
    </location>
</feature>
<evidence type="ECO:0000256" key="7">
    <source>
        <dbReference type="ARBA" id="ARBA00022882"/>
    </source>
</evidence>
<dbReference type="InterPro" id="IPR000595">
    <property type="entry name" value="cNMP-bd_dom"/>
</dbReference>
<sequence length="782" mass="89372">MSLSRAKNFFQRFWSNELEIGSFTHSSFLSSDLLPSLGARINRETRLQKHLISPFNPHYRAWELLLVVLVIYSAWICPFEFAFLTYKQDGLFIIDNIVNGFFAIDIILTFFVAYLDSHSYLLIDDPKKIAIRYISTWFAFDICSTAPLEPISLLFTNRNSELGFKVLNMFRLWRLRRVSSLFARLEKDIRFNYFWIRCTKLIAVTLFAVHCAGCFNYLIADRYPDSKRTWIGAVYPNFKEESLWDRYITAIYWSIVTLTTTGYGDLHAENTREMLFDIAYMLFNLGLTSYIIGNMTNLVVHWTSHTRNFRDTVKAASEFASRNHLPNRVHDQMLAHICLRFKTEGLKQQEALNDLPKAIRSSIAHHLFFPVVQKVYLFQGVSHDFLFQLVSEMEAEYFPPKEEVILQNESPTDIYVLISGAVTLVRSIDGHDQILGKAIAVDTFGEFGVLYHVPQPFTVRTTELSQILRLNRTSLMNVLKANPGDAQIIMDNLLMRLKGNEGSSLEYPHTDPGSVLHKPLHGGNTIESSSDESTNNLYGHSSMHEGEYINIRDSENSLHKVTNDVHIVTNNIIPEVGKEDLHAAVLPAHKGKLDIVEILLERDAKAKNPNAIGLTHKALVQQLKNKSVSDRKTNCESEKKSDEHRIEIVEPQILNHCRNGSTRNSRQDGIRTNNFPFEKVYTDSNTRKSNCPSHIEMARFNKKRVTIHLLSGWQSNSHGQHGKLIILPDSLEELLKIAGEKFGGFNPTKVINKENAEIDDIDVIRDGDHLFLLGTDSDYLSA</sequence>
<comment type="function">
    <text evidence="13">Potassium channel.</text>
</comment>
<dbReference type="CDD" id="cd00038">
    <property type="entry name" value="CAP_ED"/>
    <property type="match status" value="1"/>
</dbReference>
<evidence type="ECO:0000313" key="17">
    <source>
        <dbReference type="RefSeq" id="XP_004486026.1"/>
    </source>
</evidence>
<evidence type="ECO:0000259" key="14">
    <source>
        <dbReference type="PROSITE" id="PS50042"/>
    </source>
</evidence>
<keyword evidence="11 13" id="KW-0472">Membrane</keyword>
<dbReference type="PANTHER" id="PTHR45743">
    <property type="entry name" value="POTASSIUM CHANNEL AKT1"/>
    <property type="match status" value="1"/>
</dbReference>
<evidence type="ECO:0000256" key="10">
    <source>
        <dbReference type="ARBA" id="ARBA00023065"/>
    </source>
</evidence>
<dbReference type="Pfam" id="PF11834">
    <property type="entry name" value="KHA"/>
    <property type="match status" value="1"/>
</dbReference>
<dbReference type="Proteomes" id="UP000087171">
    <property type="component" value="Chromosome Ca1"/>
</dbReference>
<dbReference type="InterPro" id="IPR045319">
    <property type="entry name" value="KAT/AKT"/>
</dbReference>
<dbReference type="PaxDb" id="3827-XP_004486027.1"/>
<dbReference type="InterPro" id="IPR003938">
    <property type="entry name" value="K_chnl_volt-dep_EAG/ELK/ERG"/>
</dbReference>
<dbReference type="PANTHER" id="PTHR45743:SF37">
    <property type="entry name" value="POTASSIUM CHANNEL"/>
    <property type="match status" value="1"/>
</dbReference>
<dbReference type="InterPro" id="IPR018490">
    <property type="entry name" value="cNMP-bd_dom_sf"/>
</dbReference>
<dbReference type="FunFam" id="2.60.120.10:FF:000074">
    <property type="entry name" value="Potassium channel KAT2"/>
    <property type="match status" value="1"/>
</dbReference>
<keyword evidence="6 13" id="KW-0631">Potassium channel</keyword>
<evidence type="ECO:0000256" key="4">
    <source>
        <dbReference type="ARBA" id="ARBA00022538"/>
    </source>
</evidence>
<dbReference type="FunFam" id="1.10.287.70:FF:000123">
    <property type="entry name" value="Potassium channel KAT3"/>
    <property type="match status" value="1"/>
</dbReference>
<evidence type="ECO:0000256" key="8">
    <source>
        <dbReference type="ARBA" id="ARBA00022958"/>
    </source>
</evidence>
<feature type="transmembrane region" description="Helical" evidence="13">
    <location>
        <begin position="92"/>
        <end position="115"/>
    </location>
</feature>
<dbReference type="GO" id="GO:0034702">
    <property type="term" value="C:monoatomic ion channel complex"/>
    <property type="evidence" value="ECO:0007669"/>
    <property type="project" value="UniProtKB-KW"/>
</dbReference>
<dbReference type="PROSITE" id="PS51490">
    <property type="entry name" value="KHA"/>
    <property type="match status" value="1"/>
</dbReference>
<name>A0A1S2XA28_CICAR</name>
<feature type="transmembrane region" description="Helical" evidence="13">
    <location>
        <begin position="247"/>
        <end position="266"/>
    </location>
</feature>
<dbReference type="RefSeq" id="XP_004486026.1">
    <property type="nucleotide sequence ID" value="XM_004485969.3"/>
</dbReference>
<dbReference type="InterPro" id="IPR021789">
    <property type="entry name" value="KHA_dom"/>
</dbReference>
<feature type="transmembrane region" description="Helical" evidence="13">
    <location>
        <begin position="194"/>
        <end position="219"/>
    </location>
</feature>
<comment type="subunit">
    <text evidence="13">The potassium channel is composed of a homo- or heterotetrameric complex of pore-forming subunits.</text>
</comment>
<comment type="domain">
    <text evidence="13">The segment S4 is probably the voltage-sensor and is characterized by a series of positively charged amino acids. The pore-forming region H5 is enclosed by the transmembrane segments S5 and S6 in the Shaker-type (1P/6TM) and contains the GYGD signature motif which seems to be involved in potassium selectivity.</text>
</comment>
<dbReference type="SUPFAM" id="SSF51206">
    <property type="entry name" value="cAMP-binding domain-like"/>
    <property type="match status" value="1"/>
</dbReference>
<dbReference type="InterPro" id="IPR014710">
    <property type="entry name" value="RmlC-like_jellyroll"/>
</dbReference>
<protein>
    <recommendedName>
        <fullName evidence="13">Potassium channel</fullName>
    </recommendedName>
</protein>
<dbReference type="SUPFAM" id="SSF81324">
    <property type="entry name" value="Voltage-gated potassium channels"/>
    <property type="match status" value="1"/>
</dbReference>
<keyword evidence="3 13" id="KW-0813">Transport</keyword>
<dbReference type="AlphaFoldDB" id="A0A1S2XA28"/>
<evidence type="ECO:0000256" key="3">
    <source>
        <dbReference type="ARBA" id="ARBA00022448"/>
    </source>
</evidence>
<feature type="transmembrane region" description="Helical" evidence="13">
    <location>
        <begin position="64"/>
        <end position="86"/>
    </location>
</feature>
<feature type="domain" description="KHA" evidence="15">
    <location>
        <begin position="704"/>
        <end position="782"/>
    </location>
</feature>
<accession>A0A1S2XA28</accession>
<keyword evidence="9 13" id="KW-1133">Transmembrane helix</keyword>
<comment type="domain">
    <text evidence="13">The KHA domain (rich in hydrophobic and acidic residues) present in the C-terminal part is likely to be important for tetramerization.</text>
</comment>
<evidence type="ECO:0000256" key="12">
    <source>
        <dbReference type="ARBA" id="ARBA00023303"/>
    </source>
</evidence>
<evidence type="ECO:0000256" key="1">
    <source>
        <dbReference type="ARBA" id="ARBA00004141"/>
    </source>
</evidence>
<evidence type="ECO:0000256" key="5">
    <source>
        <dbReference type="ARBA" id="ARBA00022692"/>
    </source>
</evidence>
<keyword evidence="8 13" id="KW-0630">Potassium</keyword>
<dbReference type="PRINTS" id="PR01463">
    <property type="entry name" value="EAGCHANLFMLY"/>
</dbReference>
<dbReference type="InterPro" id="IPR005821">
    <property type="entry name" value="Ion_trans_dom"/>
</dbReference>
<evidence type="ECO:0000256" key="2">
    <source>
        <dbReference type="ARBA" id="ARBA00007929"/>
    </source>
</evidence>
<dbReference type="Gene3D" id="2.60.120.10">
    <property type="entry name" value="Jelly Rolls"/>
    <property type="match status" value="1"/>
</dbReference>
<keyword evidence="5 13" id="KW-0812">Transmembrane</keyword>
<dbReference type="Gene3D" id="1.10.287.630">
    <property type="entry name" value="Helix hairpin bin"/>
    <property type="match status" value="1"/>
</dbReference>
<evidence type="ECO:0000256" key="11">
    <source>
        <dbReference type="ARBA" id="ARBA00023136"/>
    </source>
</evidence>
<gene>
    <name evidence="17" type="primary">LOC101514943</name>
</gene>
<dbReference type="Gene3D" id="1.10.287.70">
    <property type="match status" value="1"/>
</dbReference>
<comment type="similarity">
    <text evidence="2 13">Belongs to the potassium channel family. Plant (TC 1.A.1.4) subfamily.</text>
</comment>
<evidence type="ECO:0000313" key="16">
    <source>
        <dbReference type="Proteomes" id="UP000087171"/>
    </source>
</evidence>
<keyword evidence="16" id="KW-1185">Reference proteome</keyword>
<dbReference type="Pfam" id="PF00027">
    <property type="entry name" value="cNMP_binding"/>
    <property type="match status" value="1"/>
</dbReference>
<evidence type="ECO:0000256" key="9">
    <source>
        <dbReference type="ARBA" id="ARBA00022989"/>
    </source>
</evidence>
<proteinExistence type="inferred from homology"/>
<dbReference type="GeneID" id="101514943"/>
<dbReference type="PROSITE" id="PS50042">
    <property type="entry name" value="CNMP_BINDING_3"/>
    <property type="match status" value="1"/>
</dbReference>
<dbReference type="OrthoDB" id="426293at2759"/>
<organism evidence="16 17">
    <name type="scientific">Cicer arietinum</name>
    <name type="common">Chickpea</name>
    <name type="synonym">Garbanzo</name>
    <dbReference type="NCBI Taxonomy" id="3827"/>
    <lineage>
        <taxon>Eukaryota</taxon>
        <taxon>Viridiplantae</taxon>
        <taxon>Streptophyta</taxon>
        <taxon>Embryophyta</taxon>
        <taxon>Tracheophyta</taxon>
        <taxon>Spermatophyta</taxon>
        <taxon>Magnoliopsida</taxon>
        <taxon>eudicotyledons</taxon>
        <taxon>Gunneridae</taxon>
        <taxon>Pentapetalae</taxon>
        <taxon>rosids</taxon>
        <taxon>fabids</taxon>
        <taxon>Fabales</taxon>
        <taxon>Fabaceae</taxon>
        <taxon>Papilionoideae</taxon>
        <taxon>50 kb inversion clade</taxon>
        <taxon>NPAAA clade</taxon>
        <taxon>Hologalegina</taxon>
        <taxon>IRL clade</taxon>
        <taxon>Cicereae</taxon>
        <taxon>Cicer</taxon>
    </lineage>
</organism>
<dbReference type="KEGG" id="cam:101514943"/>
<reference evidence="16" key="1">
    <citation type="journal article" date="2013" name="Nat. Biotechnol.">
        <title>Draft genome sequence of chickpea (Cicer arietinum) provides a resource for trait improvement.</title>
        <authorList>
            <person name="Varshney R.K."/>
            <person name="Song C."/>
            <person name="Saxena R.K."/>
            <person name="Azam S."/>
            <person name="Yu S."/>
            <person name="Sharpe A.G."/>
            <person name="Cannon S."/>
            <person name="Baek J."/>
            <person name="Rosen B.D."/>
            <person name="Tar'an B."/>
            <person name="Millan T."/>
            <person name="Zhang X."/>
            <person name="Ramsay L.D."/>
            <person name="Iwata A."/>
            <person name="Wang Y."/>
            <person name="Nelson W."/>
            <person name="Farmer A.D."/>
            <person name="Gaur P.M."/>
            <person name="Soderlund C."/>
            <person name="Penmetsa R.V."/>
            <person name="Xu C."/>
            <person name="Bharti A.K."/>
            <person name="He W."/>
            <person name="Winter P."/>
            <person name="Zhao S."/>
            <person name="Hane J.K."/>
            <person name="Carrasquilla-Garcia N."/>
            <person name="Condie J.A."/>
            <person name="Upadhyaya H.D."/>
            <person name="Luo M.C."/>
            <person name="Thudi M."/>
            <person name="Gowda C.L."/>
            <person name="Singh N.P."/>
            <person name="Lichtenzveig J."/>
            <person name="Gali K.K."/>
            <person name="Rubio J."/>
            <person name="Nadarajan N."/>
            <person name="Dolezel J."/>
            <person name="Bansal K.C."/>
            <person name="Xu X."/>
            <person name="Edwards D."/>
            <person name="Zhang G."/>
            <person name="Kahl G."/>
            <person name="Gil J."/>
            <person name="Singh K.B."/>
            <person name="Datta S.K."/>
            <person name="Jackson S.A."/>
            <person name="Wang J."/>
            <person name="Cook D.R."/>
        </authorList>
    </citation>
    <scope>NUCLEOTIDE SEQUENCE [LARGE SCALE GENOMIC DNA]</scope>
    <source>
        <strain evidence="16">cv. CDC Frontier</strain>
    </source>
</reference>
<comment type="subcellular location">
    <subcellularLocation>
        <location evidence="1 13">Membrane</location>
        <topology evidence="1 13">Multi-pass membrane protein</topology>
    </subcellularLocation>
</comment>
<dbReference type="SMART" id="SM00100">
    <property type="entry name" value="cNMP"/>
    <property type="match status" value="1"/>
</dbReference>
<reference evidence="17" key="2">
    <citation type="submission" date="2025-08" db="UniProtKB">
        <authorList>
            <consortium name="RefSeq"/>
        </authorList>
    </citation>
    <scope>IDENTIFICATION</scope>
    <source>
        <tissue evidence="17">Etiolated seedlings</tissue>
    </source>
</reference>
<keyword evidence="4 13" id="KW-0633">Potassium transport</keyword>
<dbReference type="Pfam" id="PF00520">
    <property type="entry name" value="Ion_trans"/>
    <property type="match status" value="1"/>
</dbReference>
<comment type="caution">
    <text evidence="13">Lacks conserved residue(s) required for the propagation of feature annotation.</text>
</comment>
<dbReference type="GO" id="GO:0005249">
    <property type="term" value="F:voltage-gated potassium channel activity"/>
    <property type="evidence" value="ECO:0007669"/>
    <property type="project" value="UniProtKB-UniRule"/>
</dbReference>
<evidence type="ECO:0000256" key="13">
    <source>
        <dbReference type="RuleBase" id="RU369015"/>
    </source>
</evidence>
<feature type="domain" description="Cyclic nucleotide-binding" evidence="14">
    <location>
        <begin position="377"/>
        <end position="496"/>
    </location>
</feature>
<evidence type="ECO:0000256" key="6">
    <source>
        <dbReference type="ARBA" id="ARBA00022826"/>
    </source>
</evidence>
<dbReference type="eggNOG" id="KOG0498">
    <property type="taxonomic scope" value="Eukaryota"/>
</dbReference>
<keyword evidence="7 13" id="KW-0851">Voltage-gated channel</keyword>
<keyword evidence="12 13" id="KW-0407">Ion channel</keyword>
<keyword evidence="10 13" id="KW-0406">Ion transport</keyword>